<feature type="transmembrane region" description="Helical" evidence="5">
    <location>
        <begin position="314"/>
        <end position="338"/>
    </location>
</feature>
<evidence type="ECO:0000256" key="1">
    <source>
        <dbReference type="ARBA" id="ARBA00004141"/>
    </source>
</evidence>
<protein>
    <recommendedName>
        <fullName evidence="6">O-antigen ligase-related domain-containing protein</fullName>
    </recommendedName>
</protein>
<proteinExistence type="predicted"/>
<feature type="transmembrane region" description="Helical" evidence="5">
    <location>
        <begin position="59"/>
        <end position="79"/>
    </location>
</feature>
<evidence type="ECO:0000256" key="2">
    <source>
        <dbReference type="ARBA" id="ARBA00022692"/>
    </source>
</evidence>
<dbReference type="PANTHER" id="PTHR37422:SF13">
    <property type="entry name" value="LIPOPOLYSACCHARIDE BIOSYNTHESIS PROTEIN PA4999-RELATED"/>
    <property type="match status" value="1"/>
</dbReference>
<keyword evidence="2 5" id="KW-0812">Transmembrane</keyword>
<feature type="transmembrane region" description="Helical" evidence="5">
    <location>
        <begin position="175"/>
        <end position="192"/>
    </location>
</feature>
<accession>A0AAU7ANT6</accession>
<evidence type="ECO:0000313" key="7">
    <source>
        <dbReference type="EMBL" id="XAY03305.1"/>
    </source>
</evidence>
<feature type="transmembrane region" description="Helical" evidence="5">
    <location>
        <begin position="447"/>
        <end position="466"/>
    </location>
</feature>
<dbReference type="Pfam" id="PF04932">
    <property type="entry name" value="Wzy_C"/>
    <property type="match status" value="1"/>
</dbReference>
<organism evidence="7">
    <name type="scientific">Paraconexibacter sp. AEG42_29</name>
    <dbReference type="NCBI Taxonomy" id="2997339"/>
    <lineage>
        <taxon>Bacteria</taxon>
        <taxon>Bacillati</taxon>
        <taxon>Actinomycetota</taxon>
        <taxon>Thermoleophilia</taxon>
        <taxon>Solirubrobacterales</taxon>
        <taxon>Paraconexibacteraceae</taxon>
        <taxon>Paraconexibacter</taxon>
    </lineage>
</organism>
<evidence type="ECO:0000256" key="5">
    <source>
        <dbReference type="SAM" id="Phobius"/>
    </source>
</evidence>
<feature type="transmembrane region" description="Helical" evidence="5">
    <location>
        <begin position="344"/>
        <end position="366"/>
    </location>
</feature>
<dbReference type="InterPro" id="IPR051533">
    <property type="entry name" value="WaaL-like"/>
</dbReference>
<feature type="transmembrane region" description="Helical" evidence="5">
    <location>
        <begin position="29"/>
        <end position="47"/>
    </location>
</feature>
<feature type="transmembrane region" description="Helical" evidence="5">
    <location>
        <begin position="472"/>
        <end position="491"/>
    </location>
</feature>
<dbReference type="GO" id="GO:0016020">
    <property type="term" value="C:membrane"/>
    <property type="evidence" value="ECO:0007669"/>
    <property type="project" value="UniProtKB-SubCell"/>
</dbReference>
<reference evidence="7" key="1">
    <citation type="submission" date="2022-12" db="EMBL/GenBank/DDBJ databases">
        <title>Paraconexibacter alkalitolerans sp. nov. and Baekduia alba sp. nov., isolated from soil and emended description of the genera Paraconexibacter (Chun et al., 2020) and Baekduia (An et al., 2020).</title>
        <authorList>
            <person name="Vieira S."/>
            <person name="Huber K.J."/>
            <person name="Geppert A."/>
            <person name="Wolf J."/>
            <person name="Neumann-Schaal M."/>
            <person name="Muesken M."/>
            <person name="Overmann J."/>
        </authorList>
    </citation>
    <scope>NUCLEOTIDE SEQUENCE</scope>
    <source>
        <strain evidence="7">AEG42_29</strain>
    </source>
</reference>
<evidence type="ECO:0000259" key="6">
    <source>
        <dbReference type="Pfam" id="PF04932"/>
    </source>
</evidence>
<dbReference type="PANTHER" id="PTHR37422">
    <property type="entry name" value="TEICHURONIC ACID BIOSYNTHESIS PROTEIN TUAE"/>
    <property type="match status" value="1"/>
</dbReference>
<dbReference type="AlphaFoldDB" id="A0AAU7ANT6"/>
<dbReference type="EMBL" id="CP114014">
    <property type="protein sequence ID" value="XAY03305.1"/>
    <property type="molecule type" value="Genomic_DNA"/>
</dbReference>
<sequence>MAQAVAVILAAVLAAGALVAPTGEGRALAMLGALVVAPILLVAHVWDTSAFEPLRDHPPLALVVVAGGAVLVGGLAVLFDRQPGLFPLATVAAVPFRVPIAVGGSTSNLLIPLYVVIGAGALAYAVPRLRPGGSGSGSGGGRRRGGHAPGVDALAGVLAPREGRVREPEHPVGRLELLLAASVVLYAVQATYSSDADHALENVIFFYVPFAILFALLGRVQWTAELVGRCLGVLAVLAVVFAGIGFVEYGTKHVLLNPRVIASNQLESYFRVNSLFFDPNIYGRFLMVVMLGLAGTVLWATVQRTAISATAVLVVLWAGLVLTFSQSSFVALLVGLAVLGGLRWSVRVAALAAGALVVVAVGLALLAPDAIRFDLGDSKSADTATSGRYDLIEGGLDLFADSPVVGQGAGAFAKDFRRTQGASDAGAASASHTIPVTVAAEQGIPGFLLYVALLIAAFGRLFRGALTSVPRAVVAAAFLALVVHTLMYAAFLEDPLTWTLLGVGVALARIAPGGQDVAERVAARRAAAAARTSPSPS</sequence>
<feature type="transmembrane region" description="Helical" evidence="5">
    <location>
        <begin position="204"/>
        <end position="220"/>
    </location>
</feature>
<comment type="subcellular location">
    <subcellularLocation>
        <location evidence="1">Membrane</location>
        <topology evidence="1">Multi-pass membrane protein</topology>
    </subcellularLocation>
</comment>
<dbReference type="RefSeq" id="WP_354699859.1">
    <property type="nucleotide sequence ID" value="NZ_CP114014.1"/>
</dbReference>
<name>A0AAU7ANT6_9ACTN</name>
<evidence type="ECO:0000256" key="4">
    <source>
        <dbReference type="ARBA" id="ARBA00023136"/>
    </source>
</evidence>
<feature type="transmembrane region" description="Helical" evidence="5">
    <location>
        <begin position="227"/>
        <end position="247"/>
    </location>
</feature>
<feature type="domain" description="O-antigen ligase-related" evidence="6">
    <location>
        <begin position="312"/>
        <end position="451"/>
    </location>
</feature>
<feature type="transmembrane region" description="Helical" evidence="5">
    <location>
        <begin position="109"/>
        <end position="126"/>
    </location>
</feature>
<keyword evidence="3 5" id="KW-1133">Transmembrane helix</keyword>
<evidence type="ECO:0000256" key="3">
    <source>
        <dbReference type="ARBA" id="ARBA00022989"/>
    </source>
</evidence>
<feature type="transmembrane region" description="Helical" evidence="5">
    <location>
        <begin position="281"/>
        <end position="302"/>
    </location>
</feature>
<keyword evidence="4 5" id="KW-0472">Membrane</keyword>
<dbReference type="KEGG" id="parq:DSM112329_00117"/>
<gene>
    <name evidence="7" type="ORF">DSM112329_00117</name>
</gene>
<dbReference type="InterPro" id="IPR007016">
    <property type="entry name" value="O-antigen_ligase-rel_domated"/>
</dbReference>